<dbReference type="GO" id="GO:0046872">
    <property type="term" value="F:metal ion binding"/>
    <property type="evidence" value="ECO:0007669"/>
    <property type="project" value="UniProtKB-KW"/>
</dbReference>
<name>A0A5K1JR95_9APHY</name>
<dbReference type="InterPro" id="IPR029035">
    <property type="entry name" value="DHS-like_NAD/FAD-binding_dom"/>
</dbReference>
<dbReference type="InterPro" id="IPR026590">
    <property type="entry name" value="Ssirtuin_cat_dom"/>
</dbReference>
<dbReference type="PANTHER" id="PTHR11085">
    <property type="entry name" value="NAD-DEPENDENT PROTEIN DEACYLASE SIRTUIN-5, MITOCHONDRIAL-RELATED"/>
    <property type="match status" value="1"/>
</dbReference>
<accession>A0A5K1JR95</accession>
<feature type="region of interest" description="Disordered" evidence="7">
    <location>
        <begin position="57"/>
        <end position="89"/>
    </location>
</feature>
<feature type="domain" description="Deacetylase sirtuin-type" evidence="8">
    <location>
        <begin position="1"/>
        <end position="250"/>
    </location>
</feature>
<dbReference type="GO" id="GO:1990414">
    <property type="term" value="P:replication-born double-strand break repair via sister chromatid exchange"/>
    <property type="evidence" value="ECO:0007669"/>
    <property type="project" value="TreeGrafter"/>
</dbReference>
<comment type="similarity">
    <text evidence="2">Belongs to the sirtuin family. Class I subfamily.</text>
</comment>
<feature type="binding site" evidence="6">
    <location>
        <position position="140"/>
    </location>
    <ligand>
        <name>Zn(2+)</name>
        <dbReference type="ChEBI" id="CHEBI:29105"/>
    </ligand>
</feature>
<dbReference type="AlphaFoldDB" id="A0A5K1JR95"/>
<evidence type="ECO:0000259" key="8">
    <source>
        <dbReference type="PROSITE" id="PS50305"/>
    </source>
</evidence>
<dbReference type="GO" id="GO:0005634">
    <property type="term" value="C:nucleus"/>
    <property type="evidence" value="ECO:0007669"/>
    <property type="project" value="TreeGrafter"/>
</dbReference>
<dbReference type="GO" id="GO:0017136">
    <property type="term" value="F:histone deacetylase activity, NAD-dependent"/>
    <property type="evidence" value="ECO:0007669"/>
    <property type="project" value="TreeGrafter"/>
</dbReference>
<evidence type="ECO:0000313" key="9">
    <source>
        <dbReference type="EMBL" id="VWO94137.1"/>
    </source>
</evidence>
<keyword evidence="4" id="KW-0520">NAD</keyword>
<evidence type="ECO:0000256" key="3">
    <source>
        <dbReference type="ARBA" id="ARBA00022679"/>
    </source>
</evidence>
<feature type="binding site" evidence="6">
    <location>
        <position position="137"/>
    </location>
    <ligand>
        <name>Zn(2+)</name>
        <dbReference type="ChEBI" id="CHEBI:29105"/>
    </ligand>
</feature>
<dbReference type="EMBL" id="LR723792">
    <property type="protein sequence ID" value="VWO94137.1"/>
    <property type="molecule type" value="Genomic_DNA"/>
</dbReference>
<comment type="subcellular location">
    <subcellularLocation>
        <location evidence="1">Mitochondrion</location>
    </subcellularLocation>
</comment>
<keyword evidence="6" id="KW-0862">Zinc</keyword>
<evidence type="ECO:0000256" key="5">
    <source>
        <dbReference type="ARBA" id="ARBA00023128"/>
    </source>
</evidence>
<dbReference type="SUPFAM" id="SSF52467">
    <property type="entry name" value="DHS-like NAD/FAD-binding domain"/>
    <property type="match status" value="1"/>
</dbReference>
<dbReference type="GO" id="GO:0006282">
    <property type="term" value="P:regulation of DNA repair"/>
    <property type="evidence" value="ECO:0007669"/>
    <property type="project" value="TreeGrafter"/>
</dbReference>
<gene>
    <name evidence="9" type="primary">G4MS03</name>
</gene>
<dbReference type="InterPro" id="IPR003000">
    <property type="entry name" value="Sirtuin"/>
</dbReference>
<dbReference type="PROSITE" id="PS50305">
    <property type="entry name" value="SIRTUIN"/>
    <property type="match status" value="1"/>
</dbReference>
<dbReference type="GO" id="GO:0000122">
    <property type="term" value="P:negative regulation of transcription by RNA polymerase II"/>
    <property type="evidence" value="ECO:0007669"/>
    <property type="project" value="TreeGrafter"/>
</dbReference>
<dbReference type="GO" id="GO:0070403">
    <property type="term" value="F:NAD+ binding"/>
    <property type="evidence" value="ECO:0007669"/>
    <property type="project" value="InterPro"/>
</dbReference>
<reference evidence="9" key="1">
    <citation type="submission" date="2019-10" db="EMBL/GenBank/DDBJ databases">
        <authorList>
            <person name="Nor Muhammad N."/>
        </authorList>
    </citation>
    <scope>NUCLEOTIDE SEQUENCE</scope>
</reference>
<keyword evidence="5" id="KW-0496">Mitochondrion</keyword>
<organism evidence="9">
    <name type="scientific">Ganoderma boninense</name>
    <dbReference type="NCBI Taxonomy" id="34458"/>
    <lineage>
        <taxon>Eukaryota</taxon>
        <taxon>Fungi</taxon>
        <taxon>Dikarya</taxon>
        <taxon>Basidiomycota</taxon>
        <taxon>Agaricomycotina</taxon>
        <taxon>Agaricomycetes</taxon>
        <taxon>Polyporales</taxon>
        <taxon>Polyporaceae</taxon>
        <taxon>Ganoderma</taxon>
    </lineage>
</organism>
<feature type="binding site" evidence="6">
    <location>
        <position position="113"/>
    </location>
    <ligand>
        <name>Zn(2+)</name>
        <dbReference type="ChEBI" id="CHEBI:29105"/>
    </ligand>
</feature>
<evidence type="ECO:0000256" key="4">
    <source>
        <dbReference type="ARBA" id="ARBA00023027"/>
    </source>
</evidence>
<dbReference type="GO" id="GO:0031508">
    <property type="term" value="P:pericentric heterochromatin formation"/>
    <property type="evidence" value="ECO:0007669"/>
    <property type="project" value="TreeGrafter"/>
</dbReference>
<evidence type="ECO:0000256" key="1">
    <source>
        <dbReference type="ARBA" id="ARBA00004173"/>
    </source>
</evidence>
<feature type="active site" description="Proton acceptor" evidence="6">
    <location>
        <position position="105"/>
    </location>
</feature>
<dbReference type="Gene3D" id="3.40.50.1220">
    <property type="entry name" value="TPP-binding domain"/>
    <property type="match status" value="1"/>
</dbReference>
<keyword evidence="6" id="KW-0479">Metal-binding</keyword>
<dbReference type="Pfam" id="PF02146">
    <property type="entry name" value="SIR2"/>
    <property type="match status" value="2"/>
</dbReference>
<dbReference type="PANTHER" id="PTHR11085:SF15">
    <property type="entry name" value="NAD-DEPENDENT HISTONE DEACETYLASE HST4"/>
    <property type="match status" value="1"/>
</dbReference>
<proteinExistence type="inferred from homology"/>
<protein>
    <submittedName>
        <fullName evidence="9">NAD-dependent histone deacetylase SIR2</fullName>
    </submittedName>
</protein>
<dbReference type="GO" id="GO:0005739">
    <property type="term" value="C:mitochondrion"/>
    <property type="evidence" value="ECO:0007669"/>
    <property type="project" value="UniProtKB-SubCell"/>
</dbReference>
<evidence type="ECO:0000256" key="6">
    <source>
        <dbReference type="PROSITE-ProRule" id="PRU00236"/>
    </source>
</evidence>
<evidence type="ECO:0000256" key="2">
    <source>
        <dbReference type="ARBA" id="ARBA00006924"/>
    </source>
</evidence>
<keyword evidence="3" id="KW-0808">Transferase</keyword>
<dbReference type="GO" id="GO:0031934">
    <property type="term" value="C:mating-type region heterochromatin"/>
    <property type="evidence" value="ECO:0007669"/>
    <property type="project" value="TreeGrafter"/>
</dbReference>
<evidence type="ECO:0000256" key="7">
    <source>
        <dbReference type="SAM" id="MobiDB-lite"/>
    </source>
</evidence>
<dbReference type="InterPro" id="IPR050134">
    <property type="entry name" value="NAD-dep_sirtuin_deacylases"/>
</dbReference>
<sequence>MIAELSQLSEVAEPTAFHRFLRALDDRRSLLRVYTQNIDALEEKSGLTFGIPAEEIKGTSHRPSKGNAPAASSEVATTDICPQDDSTTSQIPLPLKETPKCIPLHGTLRSMHCMTCGHSCPLRHYINSLVSGVPPPCPQCTALEQTRQLIGKRAHSIGKLRPSIVLYNEDHKDGENVGKVVRKDLLGSSKGKSRTGADLLLVVGTSLRVPGTKRIVREFAKVVRSRHAAMDPSNLLADEPALCTRGLMGPTSPPQPSTERYKEPPVQTIYLNLDFPTPTSQWEGVFDVWIRGDAQAFAGMVHEELEKEKLAKEVGHERKRKRE</sequence>
<feature type="binding site" evidence="6">
    <location>
        <position position="116"/>
    </location>
    <ligand>
        <name>Zn(2+)</name>
        <dbReference type="ChEBI" id="CHEBI:29105"/>
    </ligand>
</feature>